<dbReference type="Proteomes" id="UP000202511">
    <property type="component" value="Segment"/>
</dbReference>
<reference evidence="1 2" key="1">
    <citation type="journal article" date="2015" name="Parasitol. Res.">
        <title>Viruses in close associations with free-living amoebae.</title>
        <authorList>
            <person name="Scheid P."/>
        </authorList>
    </citation>
    <scope>NUCLEOTIDE SEQUENCE [LARGE SCALE GENOMIC DNA]</scope>
    <source>
        <strain evidence="1">KlaHel</strain>
    </source>
</reference>
<dbReference type="RefSeq" id="YP_009119583.1">
    <property type="nucleotide sequence ID" value="NC_026440.1"/>
</dbReference>
<evidence type="ECO:0000313" key="1">
    <source>
        <dbReference type="EMBL" id="AJF97348.1"/>
    </source>
</evidence>
<dbReference type="KEGG" id="vg:23462265"/>
<proteinExistence type="predicted"/>
<sequence length="117" mass="13387">MADRDRRTLLGRLLAGETDHLKLVHQEDRQRVWRLVLDPLELRGRINHSITATAILDRRDKFIVRGTLDNGWMDHATVDAAEEEGSHTLQAKLEFAAPDKDYCAPVPFCAERKEKGK</sequence>
<protein>
    <submittedName>
        <fullName evidence="1">Uncharacterized protein</fullName>
    </submittedName>
</protein>
<organism evidence="1 2">
    <name type="scientific">Pandoravirus inopinatum</name>
    <dbReference type="NCBI Taxonomy" id="1605721"/>
    <lineage>
        <taxon>Viruses</taxon>
        <taxon>Pandoravirus</taxon>
    </lineage>
</organism>
<dbReference type="EMBL" id="KP136319">
    <property type="protein sequence ID" value="AJF97348.1"/>
    <property type="molecule type" value="Genomic_DNA"/>
</dbReference>
<name>A0A0B5IX83_9VIRU</name>
<dbReference type="GeneID" id="23462265"/>
<accession>A0A0B5IX83</accession>
<evidence type="ECO:0000313" key="2">
    <source>
        <dbReference type="Proteomes" id="UP000202511"/>
    </source>
</evidence>